<comment type="caution">
    <text evidence="2">The sequence shown here is derived from an EMBL/GenBank/DDBJ whole genome shotgun (WGS) entry which is preliminary data.</text>
</comment>
<keyword evidence="1" id="KW-1133">Transmembrane helix</keyword>
<gene>
    <name evidence="2" type="ORF">D0Z08_31010</name>
</gene>
<sequence>MRFMHPPFPPGSLVVAIGPGGRAGQYIQVRTQMDAAMSLSTSLRAEGIKTTFSIQESIEVSELAALVVSIGTGLGGVAAVLSTYLRRHQDKAILVERDGTRYELKGLDPDEMERQLDRLLERAADDQRRTEHLYRGIPGAEDDMDGDLAP</sequence>
<keyword evidence="1" id="KW-0472">Membrane</keyword>
<keyword evidence="1" id="KW-0812">Transmembrane</keyword>
<dbReference type="Proteomes" id="UP000283644">
    <property type="component" value="Unassembled WGS sequence"/>
</dbReference>
<reference evidence="2 3" key="1">
    <citation type="submission" date="2018-09" db="EMBL/GenBank/DDBJ databases">
        <title>Genome sequencing of Nocardioides immobilis CCTCC AB 2017083 for comparison to Nocardioides silvaticus.</title>
        <authorList>
            <person name="Li C."/>
            <person name="Wang G."/>
        </authorList>
    </citation>
    <scope>NUCLEOTIDE SEQUENCE [LARGE SCALE GENOMIC DNA]</scope>
    <source>
        <strain evidence="2 3">CCTCC AB 2017083</strain>
    </source>
</reference>
<protein>
    <submittedName>
        <fullName evidence="2">Uncharacterized protein</fullName>
    </submittedName>
</protein>
<accession>A0A417XS91</accession>
<keyword evidence="3" id="KW-1185">Reference proteome</keyword>
<evidence type="ECO:0000256" key="1">
    <source>
        <dbReference type="SAM" id="Phobius"/>
    </source>
</evidence>
<evidence type="ECO:0000313" key="2">
    <source>
        <dbReference type="EMBL" id="RHW22801.1"/>
    </source>
</evidence>
<organism evidence="2 3">
    <name type="scientific">Nocardioides immobilis</name>
    <dbReference type="NCBI Taxonomy" id="2049295"/>
    <lineage>
        <taxon>Bacteria</taxon>
        <taxon>Bacillati</taxon>
        <taxon>Actinomycetota</taxon>
        <taxon>Actinomycetes</taxon>
        <taxon>Propionibacteriales</taxon>
        <taxon>Nocardioidaceae</taxon>
        <taxon>Nocardioides</taxon>
    </lineage>
</organism>
<dbReference type="EMBL" id="QXGH01000055">
    <property type="protein sequence ID" value="RHW22801.1"/>
    <property type="molecule type" value="Genomic_DNA"/>
</dbReference>
<feature type="transmembrane region" description="Helical" evidence="1">
    <location>
        <begin position="63"/>
        <end position="85"/>
    </location>
</feature>
<proteinExistence type="predicted"/>
<evidence type="ECO:0000313" key="3">
    <source>
        <dbReference type="Proteomes" id="UP000283644"/>
    </source>
</evidence>
<dbReference type="AlphaFoldDB" id="A0A417XS91"/>
<name>A0A417XS91_9ACTN</name>